<dbReference type="Pfam" id="PF00271">
    <property type="entry name" value="Helicase_C"/>
    <property type="match status" value="1"/>
</dbReference>
<dbReference type="InterPro" id="IPR050079">
    <property type="entry name" value="DEAD_box_RNA_helicase"/>
</dbReference>
<comment type="caution">
    <text evidence="10">The sequence shown here is derived from an EMBL/GenBank/DDBJ whole genome shotgun (WGS) entry which is preliminary data.</text>
</comment>
<keyword evidence="1 6" id="KW-0547">Nucleotide-binding</keyword>
<feature type="region of interest" description="Disordered" evidence="7">
    <location>
        <begin position="1"/>
        <end position="69"/>
    </location>
</feature>
<dbReference type="PANTHER" id="PTHR47959">
    <property type="entry name" value="ATP-DEPENDENT RNA HELICASE RHLE-RELATED"/>
    <property type="match status" value="1"/>
</dbReference>
<dbReference type="InterPro" id="IPR000629">
    <property type="entry name" value="RNA-helicase_DEAD-box_CS"/>
</dbReference>
<dbReference type="InterPro" id="IPR014001">
    <property type="entry name" value="Helicase_ATP-bd"/>
</dbReference>
<gene>
    <name evidence="10" type="ORF">BB560_001704</name>
</gene>
<dbReference type="GO" id="GO:0005829">
    <property type="term" value="C:cytosol"/>
    <property type="evidence" value="ECO:0007669"/>
    <property type="project" value="TreeGrafter"/>
</dbReference>
<evidence type="ECO:0000256" key="2">
    <source>
        <dbReference type="ARBA" id="ARBA00022801"/>
    </source>
</evidence>
<evidence type="ECO:0000256" key="3">
    <source>
        <dbReference type="ARBA" id="ARBA00022806"/>
    </source>
</evidence>
<evidence type="ECO:0000256" key="1">
    <source>
        <dbReference type="ARBA" id="ARBA00022741"/>
    </source>
</evidence>
<dbReference type="SMART" id="SM00487">
    <property type="entry name" value="DEXDc"/>
    <property type="match status" value="1"/>
</dbReference>
<evidence type="ECO:0000256" key="5">
    <source>
        <dbReference type="ARBA" id="ARBA00022884"/>
    </source>
</evidence>
<dbReference type="PROSITE" id="PS51192">
    <property type="entry name" value="HELICASE_ATP_BIND_1"/>
    <property type="match status" value="1"/>
</dbReference>
<dbReference type="GO" id="GO:0003723">
    <property type="term" value="F:RNA binding"/>
    <property type="evidence" value="ECO:0007669"/>
    <property type="project" value="UniProtKB-KW"/>
</dbReference>
<protein>
    <recommendedName>
        <fullName evidence="12">RNA helicase</fullName>
    </recommendedName>
</protein>
<proteinExistence type="inferred from homology"/>
<evidence type="ECO:0000313" key="11">
    <source>
        <dbReference type="Proteomes" id="UP000245609"/>
    </source>
</evidence>
<evidence type="ECO:0000259" key="8">
    <source>
        <dbReference type="PROSITE" id="PS51192"/>
    </source>
</evidence>
<feature type="compositionally biased region" description="Basic and acidic residues" evidence="7">
    <location>
        <begin position="24"/>
        <end position="50"/>
    </location>
</feature>
<dbReference type="GO" id="GO:0003724">
    <property type="term" value="F:RNA helicase activity"/>
    <property type="evidence" value="ECO:0007669"/>
    <property type="project" value="TreeGrafter"/>
</dbReference>
<keyword evidence="2 6" id="KW-0378">Hydrolase</keyword>
<reference evidence="10 11" key="1">
    <citation type="journal article" date="2018" name="MBio">
        <title>Comparative Genomics Reveals the Core Gene Toolbox for the Fungus-Insect Symbiosis.</title>
        <authorList>
            <person name="Wang Y."/>
            <person name="Stata M."/>
            <person name="Wang W."/>
            <person name="Stajich J.E."/>
            <person name="White M.M."/>
            <person name="Moncalvo J.M."/>
        </authorList>
    </citation>
    <scope>NUCLEOTIDE SEQUENCE [LARGE SCALE GENOMIC DNA]</scope>
    <source>
        <strain evidence="10 11">SC-DP-2</strain>
    </source>
</reference>
<evidence type="ECO:0000256" key="6">
    <source>
        <dbReference type="RuleBase" id="RU000492"/>
    </source>
</evidence>
<organism evidence="10 11">
    <name type="scientific">Smittium megazygosporum</name>
    <dbReference type="NCBI Taxonomy" id="133381"/>
    <lineage>
        <taxon>Eukaryota</taxon>
        <taxon>Fungi</taxon>
        <taxon>Fungi incertae sedis</taxon>
        <taxon>Zoopagomycota</taxon>
        <taxon>Kickxellomycotina</taxon>
        <taxon>Harpellomycetes</taxon>
        <taxon>Harpellales</taxon>
        <taxon>Legeriomycetaceae</taxon>
        <taxon>Smittium</taxon>
    </lineage>
</organism>
<keyword evidence="3 6" id="KW-0347">Helicase</keyword>
<keyword evidence="11" id="KW-1185">Reference proteome</keyword>
<evidence type="ECO:0000313" key="10">
    <source>
        <dbReference type="EMBL" id="PVV03815.1"/>
    </source>
</evidence>
<dbReference type="STRING" id="133381.A0A2T9ZGV4"/>
<dbReference type="AlphaFoldDB" id="A0A2T9ZGV4"/>
<evidence type="ECO:0000259" key="9">
    <source>
        <dbReference type="PROSITE" id="PS51194"/>
    </source>
</evidence>
<accession>A0A2T9ZGV4</accession>
<sequence length="495" mass="55311">MKRKSRASKTESDSATSPGPILEESLKKEAKRSPEEKDLDLENKPDDPKNTEINSIDNKEFDPRDYFPPSEQLPSCSFEDLGLGSWISETLRAVEIKKPTQTQIACVPPVLKGTDVIGCAKTGSGKTAAFALPILQKLIQDPYGVFSLVLSPTRELAIQIGEQFSVFGQSINLKVAVIVGGLDMVDQAILLGKRPHVVIATPGRLADHIRSNSDVVNFKKIKFLVLDEADRLLTDTFAPDMSVILESLPKERQTLLFTATITSAVYQYYSRKKEAGNEPFVYVFQDEIKTVSTLNQSYLLVPSYVKDSYLVQLLLNPEYETTSVIIFTNKCKTAESINIMLRHLGFKSTALHSKMSQRDRLHSIDVFKCEKTKILVSTGVASRGLDIPSVDLVINFDIPRDPDEYIHRVGRTARIGRSGSAITIMTENDVQLILDIEKKIGKKLEEYTVSENKVVEILSKVVAARRVATMNLLDSSFGERDKIRKKKNKKALKMR</sequence>
<dbReference type="GO" id="GO:0005524">
    <property type="term" value="F:ATP binding"/>
    <property type="evidence" value="ECO:0007669"/>
    <property type="project" value="UniProtKB-KW"/>
</dbReference>
<feature type="domain" description="Helicase ATP-binding" evidence="8">
    <location>
        <begin position="107"/>
        <end position="279"/>
    </location>
</feature>
<evidence type="ECO:0008006" key="12">
    <source>
        <dbReference type="Google" id="ProtNLM"/>
    </source>
</evidence>
<dbReference type="Gene3D" id="3.40.50.300">
    <property type="entry name" value="P-loop containing nucleotide triphosphate hydrolases"/>
    <property type="match status" value="2"/>
</dbReference>
<dbReference type="EMBL" id="MBFS01000188">
    <property type="protein sequence ID" value="PVV03815.1"/>
    <property type="molecule type" value="Genomic_DNA"/>
</dbReference>
<dbReference type="InterPro" id="IPR001650">
    <property type="entry name" value="Helicase_C-like"/>
</dbReference>
<dbReference type="PROSITE" id="PS00039">
    <property type="entry name" value="DEAD_ATP_HELICASE"/>
    <property type="match status" value="1"/>
</dbReference>
<keyword evidence="5" id="KW-0694">RNA-binding</keyword>
<dbReference type="SUPFAM" id="SSF52540">
    <property type="entry name" value="P-loop containing nucleoside triphosphate hydrolases"/>
    <property type="match status" value="1"/>
</dbReference>
<evidence type="ECO:0000256" key="4">
    <source>
        <dbReference type="ARBA" id="ARBA00022840"/>
    </source>
</evidence>
<dbReference type="InterPro" id="IPR027417">
    <property type="entry name" value="P-loop_NTPase"/>
</dbReference>
<keyword evidence="4 6" id="KW-0067">ATP-binding</keyword>
<dbReference type="OrthoDB" id="10261904at2759"/>
<evidence type="ECO:0000256" key="7">
    <source>
        <dbReference type="SAM" id="MobiDB-lite"/>
    </source>
</evidence>
<name>A0A2T9ZGV4_9FUNG</name>
<dbReference type="PANTHER" id="PTHR47959:SF24">
    <property type="entry name" value="ATP-DEPENDENT RNA HELICASE"/>
    <property type="match status" value="1"/>
</dbReference>
<dbReference type="GO" id="GO:0016787">
    <property type="term" value="F:hydrolase activity"/>
    <property type="evidence" value="ECO:0007669"/>
    <property type="project" value="UniProtKB-KW"/>
</dbReference>
<feature type="domain" description="Helicase C-terminal" evidence="9">
    <location>
        <begin position="309"/>
        <end position="455"/>
    </location>
</feature>
<dbReference type="PROSITE" id="PS51194">
    <property type="entry name" value="HELICASE_CTER"/>
    <property type="match status" value="1"/>
</dbReference>
<dbReference type="CDD" id="cd17955">
    <property type="entry name" value="DEADc_DDX49"/>
    <property type="match status" value="1"/>
</dbReference>
<dbReference type="InterPro" id="IPR011545">
    <property type="entry name" value="DEAD/DEAH_box_helicase_dom"/>
</dbReference>
<dbReference type="Pfam" id="PF00270">
    <property type="entry name" value="DEAD"/>
    <property type="match status" value="1"/>
</dbReference>
<comment type="similarity">
    <text evidence="6">Belongs to the DEAD box helicase family.</text>
</comment>
<dbReference type="SMART" id="SM00490">
    <property type="entry name" value="HELICc"/>
    <property type="match status" value="1"/>
</dbReference>
<dbReference type="Proteomes" id="UP000245609">
    <property type="component" value="Unassembled WGS sequence"/>
</dbReference>
<dbReference type="CDD" id="cd18787">
    <property type="entry name" value="SF2_C_DEAD"/>
    <property type="match status" value="1"/>
</dbReference>